<name>A0A1C3TVP4_9HYPH</name>
<sequence length="147" mass="15734">MIEIIGNRDEAEAINTTLASWASALGNKDAAGVVRHLSDDVVSFTLAAPLVHKGKGEKGLEGWFSTWEGPIGGDAVDVRLTVGGDVAFWTGLVQMTGKKSDGFEVDLWFRQTLGLRKEAGVWTIVHEHTSVPFAMDGSGLAERGLKP</sequence>
<dbReference type="Pfam" id="PF13474">
    <property type="entry name" value="SnoaL_3"/>
    <property type="match status" value="1"/>
</dbReference>
<dbReference type="Proteomes" id="UP000199435">
    <property type="component" value="Unassembled WGS sequence"/>
</dbReference>
<dbReference type="EMBL" id="FMAH01000001">
    <property type="protein sequence ID" value="SCB07273.1"/>
    <property type="molecule type" value="Genomic_DNA"/>
</dbReference>
<accession>A0A1C3TVP4</accession>
<dbReference type="AlphaFoldDB" id="A0A1C3TVP4"/>
<keyword evidence="3" id="KW-1185">Reference proteome</keyword>
<dbReference type="RefSeq" id="WP_092842947.1">
    <property type="nucleotide sequence ID" value="NZ_FMAH01000001.1"/>
</dbReference>
<dbReference type="GO" id="GO:0016853">
    <property type="term" value="F:isomerase activity"/>
    <property type="evidence" value="ECO:0007669"/>
    <property type="project" value="UniProtKB-KW"/>
</dbReference>
<dbReference type="STRING" id="411945.GA0061102_100154"/>
<evidence type="ECO:0000313" key="2">
    <source>
        <dbReference type="EMBL" id="SCB07273.1"/>
    </source>
</evidence>
<dbReference type="OrthoDB" id="9812295at2"/>
<organism evidence="2 3">
    <name type="scientific">Rhizobium miluonense</name>
    <dbReference type="NCBI Taxonomy" id="411945"/>
    <lineage>
        <taxon>Bacteria</taxon>
        <taxon>Pseudomonadati</taxon>
        <taxon>Pseudomonadota</taxon>
        <taxon>Alphaproteobacteria</taxon>
        <taxon>Hyphomicrobiales</taxon>
        <taxon>Rhizobiaceae</taxon>
        <taxon>Rhizobium/Agrobacterium group</taxon>
        <taxon>Rhizobium</taxon>
    </lineage>
</organism>
<feature type="domain" description="SnoaL-like" evidence="1">
    <location>
        <begin position="14"/>
        <end position="133"/>
    </location>
</feature>
<dbReference type="InterPro" id="IPR032710">
    <property type="entry name" value="NTF2-like_dom_sf"/>
</dbReference>
<reference evidence="3" key="1">
    <citation type="submission" date="2016-08" db="EMBL/GenBank/DDBJ databases">
        <authorList>
            <person name="Varghese N."/>
            <person name="Submissions Spin"/>
        </authorList>
    </citation>
    <scope>NUCLEOTIDE SEQUENCE [LARGE SCALE GENOMIC DNA]</scope>
    <source>
        <strain evidence="3">HAMBI 2971</strain>
    </source>
</reference>
<proteinExistence type="predicted"/>
<dbReference type="Gene3D" id="3.10.450.50">
    <property type="match status" value="1"/>
</dbReference>
<gene>
    <name evidence="2" type="ORF">GA0061102_100154</name>
</gene>
<evidence type="ECO:0000259" key="1">
    <source>
        <dbReference type="Pfam" id="PF13474"/>
    </source>
</evidence>
<keyword evidence="2" id="KW-0413">Isomerase</keyword>
<dbReference type="SUPFAM" id="SSF54427">
    <property type="entry name" value="NTF2-like"/>
    <property type="match status" value="1"/>
</dbReference>
<protein>
    <submittedName>
        <fullName evidence="2">Ketosteroid isomerase homolog</fullName>
    </submittedName>
</protein>
<dbReference type="InterPro" id="IPR037401">
    <property type="entry name" value="SnoaL-like"/>
</dbReference>
<evidence type="ECO:0000313" key="3">
    <source>
        <dbReference type="Proteomes" id="UP000199435"/>
    </source>
</evidence>